<gene>
    <name evidence="3" type="ORF">NG895_26725</name>
</gene>
<feature type="chain" id="PRO_5040990514" evidence="2">
    <location>
        <begin position="32"/>
        <end position="199"/>
    </location>
</feature>
<comment type="caution">
    <text evidence="3">The sequence shown here is derived from an EMBL/GenBank/DDBJ whole genome shotgun (WGS) entry which is preliminary data.</text>
</comment>
<organism evidence="3 4">
    <name type="scientific">Aeoliella straminimaris</name>
    <dbReference type="NCBI Taxonomy" id="2954799"/>
    <lineage>
        <taxon>Bacteria</taxon>
        <taxon>Pseudomonadati</taxon>
        <taxon>Planctomycetota</taxon>
        <taxon>Planctomycetia</taxon>
        <taxon>Pirellulales</taxon>
        <taxon>Lacipirellulaceae</taxon>
        <taxon>Aeoliella</taxon>
    </lineage>
</organism>
<dbReference type="EMBL" id="JAMXLR010000092">
    <property type="protein sequence ID" value="MCO6047514.1"/>
    <property type="molecule type" value="Genomic_DNA"/>
</dbReference>
<dbReference type="Proteomes" id="UP001155241">
    <property type="component" value="Unassembled WGS sequence"/>
</dbReference>
<keyword evidence="2" id="KW-0732">Signal</keyword>
<proteinExistence type="predicted"/>
<feature type="region of interest" description="Disordered" evidence="1">
    <location>
        <begin position="145"/>
        <end position="199"/>
    </location>
</feature>
<dbReference type="AlphaFoldDB" id="A0A9X2FF20"/>
<evidence type="ECO:0000256" key="1">
    <source>
        <dbReference type="SAM" id="MobiDB-lite"/>
    </source>
</evidence>
<evidence type="ECO:0000313" key="3">
    <source>
        <dbReference type="EMBL" id="MCO6047514.1"/>
    </source>
</evidence>
<sequence>MIVCDLSFKFRRGYQLLAVVFAVALSSAACAEEGGWRTLWPFGKDAQTAEQEEQLPSGLVLGDPALEAELGEAEAEQDSWMVESPIARASWPEIKMPKLEFASPWRKENGEAGWLAKPIHKARDGAHNALERTRSAMNNSIDKMKGMLPGGDDGSLDDSSQLAAGSDEPGFFSRMFGPKESAPVDEGVRMAQEGAELQR</sequence>
<keyword evidence="4" id="KW-1185">Reference proteome</keyword>
<name>A0A9X2FF20_9BACT</name>
<reference evidence="3" key="1">
    <citation type="submission" date="2022-06" db="EMBL/GenBank/DDBJ databases">
        <title>Aeoliella straminimaris, a novel planctomycete from sediments.</title>
        <authorList>
            <person name="Vitorino I.R."/>
            <person name="Lage O.M."/>
        </authorList>
    </citation>
    <scope>NUCLEOTIDE SEQUENCE</scope>
    <source>
        <strain evidence="3">ICT_H6.2</strain>
    </source>
</reference>
<protein>
    <submittedName>
        <fullName evidence="3">Uncharacterized protein</fullName>
    </submittedName>
</protein>
<dbReference type="RefSeq" id="WP_252855624.1">
    <property type="nucleotide sequence ID" value="NZ_JAMXLR010000092.1"/>
</dbReference>
<accession>A0A9X2FF20</accession>
<evidence type="ECO:0000313" key="4">
    <source>
        <dbReference type="Proteomes" id="UP001155241"/>
    </source>
</evidence>
<feature type="signal peptide" evidence="2">
    <location>
        <begin position="1"/>
        <end position="31"/>
    </location>
</feature>
<evidence type="ECO:0000256" key="2">
    <source>
        <dbReference type="SAM" id="SignalP"/>
    </source>
</evidence>